<dbReference type="GO" id="GO:0005975">
    <property type="term" value="P:carbohydrate metabolic process"/>
    <property type="evidence" value="ECO:0007669"/>
    <property type="project" value="InterPro"/>
</dbReference>
<dbReference type="EMBL" id="OVEO01000004">
    <property type="protein sequence ID" value="SPQ95834.1"/>
    <property type="molecule type" value="Genomic_DNA"/>
</dbReference>
<dbReference type="InterPro" id="IPR048362">
    <property type="entry name" value="PARG_helical"/>
</dbReference>
<feature type="compositionally biased region" description="Polar residues" evidence="1">
    <location>
        <begin position="132"/>
        <end position="142"/>
    </location>
</feature>
<gene>
    <name evidence="3" type="ORF">PBRA_006651</name>
    <name evidence="4" type="ORF">PLBR_LOCUS3049</name>
</gene>
<name>A0A0G4ITH0_PLABS</name>
<dbReference type="GO" id="GO:0009225">
    <property type="term" value="P:nucleotide-sugar metabolic process"/>
    <property type="evidence" value="ECO:0007669"/>
    <property type="project" value="TreeGrafter"/>
</dbReference>
<protein>
    <recommendedName>
        <fullName evidence="2">PARG helical domain-containing protein</fullName>
    </recommendedName>
</protein>
<geneLocation type="mitochondrion" evidence="4"/>
<dbReference type="PANTHER" id="PTHR12837">
    <property type="entry name" value="POLY ADP-RIBOSE GLYCOHYDROLASE"/>
    <property type="match status" value="1"/>
</dbReference>
<accession>A0A0G4ITH0</accession>
<keyword evidence="5" id="KW-1185">Reference proteome</keyword>
<evidence type="ECO:0000313" key="3">
    <source>
        <dbReference type="EMBL" id="CEO98537.1"/>
    </source>
</evidence>
<dbReference type="GO" id="GO:0005634">
    <property type="term" value="C:nucleus"/>
    <property type="evidence" value="ECO:0007669"/>
    <property type="project" value="TreeGrafter"/>
</dbReference>
<dbReference type="Proteomes" id="UP000290189">
    <property type="component" value="Unassembled WGS sequence"/>
</dbReference>
<dbReference type="AlphaFoldDB" id="A0A0G4ITH0"/>
<organism evidence="3 5">
    <name type="scientific">Plasmodiophora brassicae</name>
    <name type="common">Clubroot disease agent</name>
    <dbReference type="NCBI Taxonomy" id="37360"/>
    <lineage>
        <taxon>Eukaryota</taxon>
        <taxon>Sar</taxon>
        <taxon>Rhizaria</taxon>
        <taxon>Endomyxa</taxon>
        <taxon>Phytomyxea</taxon>
        <taxon>Plasmodiophorida</taxon>
        <taxon>Plasmodiophoridae</taxon>
        <taxon>Plasmodiophora</taxon>
    </lineage>
</organism>
<dbReference type="Pfam" id="PF20811">
    <property type="entry name" value="PARG_cat_N"/>
    <property type="match status" value="1"/>
</dbReference>
<keyword evidence="4" id="KW-0496">Mitochondrion</keyword>
<dbReference type="GO" id="GO:0006282">
    <property type="term" value="P:regulation of DNA repair"/>
    <property type="evidence" value="ECO:0007669"/>
    <property type="project" value="InterPro"/>
</dbReference>
<dbReference type="Proteomes" id="UP000039324">
    <property type="component" value="Unassembled WGS sequence"/>
</dbReference>
<sequence>MIPLHVRTATDHVWGHDSQSYQTMPIVTVVLDVDTARVASIKLRDSHDFETLVDVVRYHPDNPARQKQAPGSPIDFHFFDAGRRPLRVADSHQLALALAMIPPQLHDGKLVLYARQHLPEPPAKRGSPPSPATKTEVTQHASSPAPRAPVPESRQRIPEQNGMSGVPPLQLNPAPSSRPYNVSPDSWSVLAELASGSATSWSALERALARMTRQPGTLPTSRFPLLAFCIAQMDAATRATFYADLLPSIARLAMSAPQVDHILRASTTSSIEVTRVRAAALIANCFLCTFSTSPEPTLRPFSFAFLFGSENLTVLHQQGPVRAKIESILHYLSRVLAHPPPANETLTVWRKALSSRIGHEELRASTARVRLSVPGASASTLLGSPVSIHVERVASSVVIAPALTLSSAPADLRFIEYPELLITSALCDPLQRFEAVGVDGVHRFVRLHGAGQFVRIADVVREVDTKNVGFVLCPRERNFVNVFHREILLSAVNETLPVMSIAGPGDVIAARAWIDEGAPQSIIERNLLVMLIAAAVRGRRLEVYAEGDDRASHFEAVRDLLEQNDVMVGDLARFISVYHLSQGNLWAELDRFLHFETGRPALHRQYIR</sequence>
<dbReference type="GO" id="GO:0005737">
    <property type="term" value="C:cytoplasm"/>
    <property type="evidence" value="ECO:0007669"/>
    <property type="project" value="TreeGrafter"/>
</dbReference>
<dbReference type="GO" id="GO:1990966">
    <property type="term" value="P:ATP generation from poly-ADP-D-ribose"/>
    <property type="evidence" value="ECO:0007669"/>
    <property type="project" value="TreeGrafter"/>
</dbReference>
<dbReference type="PANTHER" id="PTHR12837:SF14">
    <property type="entry name" value="POLY(ADP-RIBOSE) GLYCOHYDROLASE"/>
    <property type="match status" value="1"/>
</dbReference>
<proteinExistence type="predicted"/>
<evidence type="ECO:0000313" key="5">
    <source>
        <dbReference type="Proteomes" id="UP000039324"/>
    </source>
</evidence>
<reference evidence="4 6" key="2">
    <citation type="submission" date="2018-03" db="EMBL/GenBank/DDBJ databases">
        <authorList>
            <person name="Fogelqvist J."/>
        </authorList>
    </citation>
    <scope>NUCLEOTIDE SEQUENCE [LARGE SCALE GENOMIC DNA]</scope>
</reference>
<evidence type="ECO:0000313" key="6">
    <source>
        <dbReference type="Proteomes" id="UP000290189"/>
    </source>
</evidence>
<evidence type="ECO:0000313" key="4">
    <source>
        <dbReference type="EMBL" id="SPQ95834.1"/>
    </source>
</evidence>
<evidence type="ECO:0000256" key="1">
    <source>
        <dbReference type="SAM" id="MobiDB-lite"/>
    </source>
</evidence>
<feature type="domain" description="PARG helical" evidence="2">
    <location>
        <begin position="234"/>
        <end position="341"/>
    </location>
</feature>
<reference evidence="3 5" key="1">
    <citation type="submission" date="2015-02" db="EMBL/GenBank/DDBJ databases">
        <authorList>
            <person name="Chooi Y.-H."/>
        </authorList>
    </citation>
    <scope>NUCLEOTIDE SEQUENCE [LARGE SCALE GENOMIC DNA]</scope>
    <source>
        <strain evidence="3">E3</strain>
    </source>
</reference>
<feature type="region of interest" description="Disordered" evidence="1">
    <location>
        <begin position="119"/>
        <end position="178"/>
    </location>
</feature>
<dbReference type="STRING" id="37360.A0A0G4ITH0"/>
<dbReference type="OrthoDB" id="1937899at2759"/>
<dbReference type="EMBL" id="CDSF01000085">
    <property type="protein sequence ID" value="CEO98537.1"/>
    <property type="molecule type" value="Genomic_DNA"/>
</dbReference>
<evidence type="ECO:0000259" key="2">
    <source>
        <dbReference type="Pfam" id="PF20811"/>
    </source>
</evidence>
<dbReference type="GO" id="GO:0004649">
    <property type="term" value="F:poly(ADP-ribose) glycohydrolase activity"/>
    <property type="evidence" value="ECO:0007669"/>
    <property type="project" value="InterPro"/>
</dbReference>
<dbReference type="InterPro" id="IPR007724">
    <property type="entry name" value="Poly_GlycHdrlase"/>
</dbReference>